<keyword evidence="2" id="KW-0812">Transmembrane</keyword>
<evidence type="ECO:0000313" key="4">
    <source>
        <dbReference type="Proteomes" id="UP000789342"/>
    </source>
</evidence>
<keyword evidence="4" id="KW-1185">Reference proteome</keyword>
<dbReference type="OrthoDB" id="10538496at2759"/>
<evidence type="ECO:0000256" key="2">
    <source>
        <dbReference type="SAM" id="Phobius"/>
    </source>
</evidence>
<accession>A0A9N9GA78</accession>
<evidence type="ECO:0000313" key="3">
    <source>
        <dbReference type="EMBL" id="CAG8592461.1"/>
    </source>
</evidence>
<organism evidence="3 4">
    <name type="scientific">Acaulospora morrowiae</name>
    <dbReference type="NCBI Taxonomy" id="94023"/>
    <lineage>
        <taxon>Eukaryota</taxon>
        <taxon>Fungi</taxon>
        <taxon>Fungi incertae sedis</taxon>
        <taxon>Mucoromycota</taxon>
        <taxon>Glomeromycotina</taxon>
        <taxon>Glomeromycetes</taxon>
        <taxon>Diversisporales</taxon>
        <taxon>Acaulosporaceae</taxon>
        <taxon>Acaulospora</taxon>
    </lineage>
</organism>
<feature type="region of interest" description="Disordered" evidence="1">
    <location>
        <begin position="181"/>
        <end position="207"/>
    </location>
</feature>
<evidence type="ECO:0000256" key="1">
    <source>
        <dbReference type="SAM" id="MobiDB-lite"/>
    </source>
</evidence>
<dbReference type="Proteomes" id="UP000789342">
    <property type="component" value="Unassembled WGS sequence"/>
</dbReference>
<keyword evidence="2" id="KW-1133">Transmembrane helix</keyword>
<feature type="transmembrane region" description="Helical" evidence="2">
    <location>
        <begin position="21"/>
        <end position="43"/>
    </location>
</feature>
<sequence length="207" mass="22382">MSIQTIVFADQMKSDINMIKIITILVLTAYTSMVVAVISNITLSSDQVPKNSTLTVNWISDNVETSNFGYLLLVNTQDQSVTAIDSGLNISKLSESFDVTKEAGTYFLVIGDGLGGEYYSVDFVVADETGTTDTEEEEDGGGVGRSVGQSVRQALKISFIESVEKVSDRVSRSIGESVGKSVGETLGRSVDESVKTKMSERSEELYE</sequence>
<name>A0A9N9GA78_9GLOM</name>
<protein>
    <submittedName>
        <fullName evidence="3">12593_t:CDS:1</fullName>
    </submittedName>
</protein>
<keyword evidence="2" id="KW-0472">Membrane</keyword>
<dbReference type="EMBL" id="CAJVPV010005541">
    <property type="protein sequence ID" value="CAG8592461.1"/>
    <property type="molecule type" value="Genomic_DNA"/>
</dbReference>
<proteinExistence type="predicted"/>
<gene>
    <name evidence="3" type="ORF">AMORRO_LOCUS7408</name>
</gene>
<feature type="compositionally biased region" description="Basic and acidic residues" evidence="1">
    <location>
        <begin position="189"/>
        <end position="207"/>
    </location>
</feature>
<comment type="caution">
    <text evidence="3">The sequence shown here is derived from an EMBL/GenBank/DDBJ whole genome shotgun (WGS) entry which is preliminary data.</text>
</comment>
<dbReference type="AlphaFoldDB" id="A0A9N9GA78"/>
<reference evidence="3" key="1">
    <citation type="submission" date="2021-06" db="EMBL/GenBank/DDBJ databases">
        <authorList>
            <person name="Kallberg Y."/>
            <person name="Tangrot J."/>
            <person name="Rosling A."/>
        </authorList>
    </citation>
    <scope>NUCLEOTIDE SEQUENCE</scope>
    <source>
        <strain evidence="3">CL551</strain>
    </source>
</reference>